<evidence type="ECO:0000313" key="2">
    <source>
        <dbReference type="EMBL" id="KIK90980.1"/>
    </source>
</evidence>
<organism evidence="2 3">
    <name type="scientific">Paxillus rubicundulus Ve08.2h10</name>
    <dbReference type="NCBI Taxonomy" id="930991"/>
    <lineage>
        <taxon>Eukaryota</taxon>
        <taxon>Fungi</taxon>
        <taxon>Dikarya</taxon>
        <taxon>Basidiomycota</taxon>
        <taxon>Agaricomycotina</taxon>
        <taxon>Agaricomycetes</taxon>
        <taxon>Agaricomycetidae</taxon>
        <taxon>Boletales</taxon>
        <taxon>Paxilineae</taxon>
        <taxon>Paxillaceae</taxon>
        <taxon>Paxillus</taxon>
    </lineage>
</organism>
<dbReference type="AlphaFoldDB" id="A0A0D0E2G2"/>
<reference evidence="2 3" key="1">
    <citation type="submission" date="2014-04" db="EMBL/GenBank/DDBJ databases">
        <authorList>
            <consortium name="DOE Joint Genome Institute"/>
            <person name="Kuo A."/>
            <person name="Kohler A."/>
            <person name="Jargeat P."/>
            <person name="Nagy L.G."/>
            <person name="Floudas D."/>
            <person name="Copeland A."/>
            <person name="Barry K.W."/>
            <person name="Cichocki N."/>
            <person name="Veneault-Fourrey C."/>
            <person name="LaButti K."/>
            <person name="Lindquist E.A."/>
            <person name="Lipzen A."/>
            <person name="Lundell T."/>
            <person name="Morin E."/>
            <person name="Murat C."/>
            <person name="Sun H."/>
            <person name="Tunlid A."/>
            <person name="Henrissat B."/>
            <person name="Grigoriev I.V."/>
            <person name="Hibbett D.S."/>
            <person name="Martin F."/>
            <person name="Nordberg H.P."/>
            <person name="Cantor M.N."/>
            <person name="Hua S.X."/>
        </authorList>
    </citation>
    <scope>NUCLEOTIDE SEQUENCE [LARGE SCALE GENOMIC DNA]</scope>
    <source>
        <strain evidence="2 3">Ve08.2h10</strain>
    </source>
</reference>
<reference evidence="3" key="2">
    <citation type="submission" date="2015-01" db="EMBL/GenBank/DDBJ databases">
        <title>Evolutionary Origins and Diversification of the Mycorrhizal Mutualists.</title>
        <authorList>
            <consortium name="DOE Joint Genome Institute"/>
            <consortium name="Mycorrhizal Genomics Consortium"/>
            <person name="Kohler A."/>
            <person name="Kuo A."/>
            <person name="Nagy L.G."/>
            <person name="Floudas D."/>
            <person name="Copeland A."/>
            <person name="Barry K.W."/>
            <person name="Cichocki N."/>
            <person name="Veneault-Fourrey C."/>
            <person name="LaButti K."/>
            <person name="Lindquist E.A."/>
            <person name="Lipzen A."/>
            <person name="Lundell T."/>
            <person name="Morin E."/>
            <person name="Murat C."/>
            <person name="Riley R."/>
            <person name="Ohm R."/>
            <person name="Sun H."/>
            <person name="Tunlid A."/>
            <person name="Henrissat B."/>
            <person name="Grigoriev I.V."/>
            <person name="Hibbett D.S."/>
            <person name="Martin F."/>
        </authorList>
    </citation>
    <scope>NUCLEOTIDE SEQUENCE [LARGE SCALE GENOMIC DNA]</scope>
    <source>
        <strain evidence="3">Ve08.2h10</strain>
    </source>
</reference>
<name>A0A0D0E2G2_9AGAM</name>
<sequence length="71" mass="7898">MYGPHSGPPIALSSWLLCQFQFIFCRVIHGPLLGTCCHVLAPHPCNMPQQWSTLNSVISISYTSVHMVTRS</sequence>
<dbReference type="InParanoid" id="A0A0D0E2G2"/>
<keyword evidence="1" id="KW-0732">Signal</keyword>
<feature type="chain" id="PRO_5002221043" description="Secreted protein" evidence="1">
    <location>
        <begin position="26"/>
        <end position="71"/>
    </location>
</feature>
<evidence type="ECO:0000313" key="3">
    <source>
        <dbReference type="Proteomes" id="UP000054538"/>
    </source>
</evidence>
<evidence type="ECO:0000256" key="1">
    <source>
        <dbReference type="SAM" id="SignalP"/>
    </source>
</evidence>
<dbReference type="EMBL" id="KN825443">
    <property type="protein sequence ID" value="KIK90980.1"/>
    <property type="molecule type" value="Genomic_DNA"/>
</dbReference>
<proteinExistence type="predicted"/>
<feature type="signal peptide" evidence="1">
    <location>
        <begin position="1"/>
        <end position="25"/>
    </location>
</feature>
<evidence type="ECO:0008006" key="4">
    <source>
        <dbReference type="Google" id="ProtNLM"/>
    </source>
</evidence>
<gene>
    <name evidence="2" type="ORF">PAXRUDRAFT_150612</name>
</gene>
<keyword evidence="3" id="KW-1185">Reference proteome</keyword>
<protein>
    <recommendedName>
        <fullName evidence="4">Secreted protein</fullName>
    </recommendedName>
</protein>
<accession>A0A0D0E2G2</accession>
<dbReference type="HOGENOM" id="CLU_2740811_0_0_1"/>
<dbReference type="Proteomes" id="UP000054538">
    <property type="component" value="Unassembled WGS sequence"/>
</dbReference>